<reference evidence="6 7" key="1">
    <citation type="submission" date="2023-07" db="EMBL/GenBank/DDBJ databases">
        <title>Sequencing the genomes of 1000 actinobacteria strains.</title>
        <authorList>
            <person name="Klenk H.-P."/>
        </authorList>
    </citation>
    <scope>NUCLEOTIDE SEQUENCE [LARGE SCALE GENOMIC DNA]</scope>
    <source>
        <strain evidence="6 7">DSM 14555</strain>
    </source>
</reference>
<dbReference type="InterPro" id="IPR036244">
    <property type="entry name" value="TipA-like_antibiotic-bd"/>
</dbReference>
<dbReference type="EMBL" id="JAVDQF010000001">
    <property type="protein sequence ID" value="MDR6268673.1"/>
    <property type="molecule type" value="Genomic_DNA"/>
</dbReference>
<dbReference type="SUPFAM" id="SSF46955">
    <property type="entry name" value="Putative DNA-binding domain"/>
    <property type="match status" value="1"/>
</dbReference>
<dbReference type="GO" id="GO:0003677">
    <property type="term" value="F:DNA binding"/>
    <property type="evidence" value="ECO:0007669"/>
    <property type="project" value="UniProtKB-KW"/>
</dbReference>
<keyword evidence="1" id="KW-0805">Transcription regulation</keyword>
<dbReference type="Proteomes" id="UP001185069">
    <property type="component" value="Unassembled WGS sequence"/>
</dbReference>
<keyword evidence="2 6" id="KW-0238">DNA-binding</keyword>
<dbReference type="Pfam" id="PF07739">
    <property type="entry name" value="TipAS"/>
    <property type="match status" value="1"/>
</dbReference>
<dbReference type="Gene3D" id="1.10.1660.10">
    <property type="match status" value="1"/>
</dbReference>
<sequence length="235" mass="26887">MARVSSRALRHYHQIGLLQPSWTAHNGYRYYEQAELLKLQRILLLRELGIGLETIAEVLDGQTDEYRALQAHHRWVLAERDRMSQLARTLESTMAAMHEGAEMSAAEMFDGFGKNPYAEEAIERWGKAAMDRAKASWTAMGETGRQSAADELIAVNELLAECQKEGRAADDPKLQSVIERHYRWIRLSWTPEADGYLNLGQMYVDDERFRAYYEKAGVNPEYLLAGMKVYAAKQL</sequence>
<dbReference type="Gene3D" id="1.10.490.50">
    <property type="entry name" value="Antibiotic binding domain of TipA-like multidrug resistance regulators"/>
    <property type="match status" value="1"/>
</dbReference>
<keyword evidence="7" id="KW-1185">Reference proteome</keyword>
<dbReference type="SUPFAM" id="SSF89082">
    <property type="entry name" value="Antibiotic binding domain of TipA-like multidrug resistance regulators"/>
    <property type="match status" value="1"/>
</dbReference>
<dbReference type="InterPro" id="IPR000551">
    <property type="entry name" value="MerR-type_HTH_dom"/>
</dbReference>
<accession>A0ABU1J8C8</accession>
<dbReference type="PROSITE" id="PS50937">
    <property type="entry name" value="HTH_MERR_2"/>
    <property type="match status" value="1"/>
</dbReference>
<dbReference type="Pfam" id="PF13411">
    <property type="entry name" value="MerR_1"/>
    <property type="match status" value="1"/>
</dbReference>
<dbReference type="InterPro" id="IPR012925">
    <property type="entry name" value="TipAS_dom"/>
</dbReference>
<name>A0ABU1J8C8_9MICC</name>
<dbReference type="SMART" id="SM00422">
    <property type="entry name" value="HTH_MERR"/>
    <property type="match status" value="1"/>
</dbReference>
<evidence type="ECO:0000256" key="3">
    <source>
        <dbReference type="ARBA" id="ARBA00023159"/>
    </source>
</evidence>
<gene>
    <name evidence="6" type="ORF">JOE69_000911</name>
</gene>
<organism evidence="6 7">
    <name type="scientific">Arthrobacter russicus</name>
    <dbReference type="NCBI Taxonomy" id="172040"/>
    <lineage>
        <taxon>Bacteria</taxon>
        <taxon>Bacillati</taxon>
        <taxon>Actinomycetota</taxon>
        <taxon>Actinomycetes</taxon>
        <taxon>Micrococcales</taxon>
        <taxon>Micrococcaceae</taxon>
        <taxon>Arthrobacter</taxon>
    </lineage>
</organism>
<dbReference type="PANTHER" id="PTHR30204:SF90">
    <property type="entry name" value="HTH-TYPE TRANSCRIPTIONAL ACTIVATOR MTA"/>
    <property type="match status" value="1"/>
</dbReference>
<dbReference type="CDD" id="cd01106">
    <property type="entry name" value="HTH_TipAL-Mta"/>
    <property type="match status" value="1"/>
</dbReference>
<evidence type="ECO:0000259" key="5">
    <source>
        <dbReference type="PROSITE" id="PS50937"/>
    </source>
</evidence>
<comment type="caution">
    <text evidence="6">The sequence shown here is derived from an EMBL/GenBank/DDBJ whole genome shotgun (WGS) entry which is preliminary data.</text>
</comment>
<evidence type="ECO:0000256" key="2">
    <source>
        <dbReference type="ARBA" id="ARBA00023125"/>
    </source>
</evidence>
<keyword evidence="3" id="KW-0010">Activator</keyword>
<protein>
    <submittedName>
        <fullName evidence="6">DNA-binding transcriptional MerR regulator</fullName>
    </submittedName>
</protein>
<dbReference type="InterPro" id="IPR009061">
    <property type="entry name" value="DNA-bd_dom_put_sf"/>
</dbReference>
<dbReference type="PANTHER" id="PTHR30204">
    <property type="entry name" value="REDOX-CYCLING DRUG-SENSING TRANSCRIPTIONAL ACTIVATOR SOXR"/>
    <property type="match status" value="1"/>
</dbReference>
<evidence type="ECO:0000313" key="6">
    <source>
        <dbReference type="EMBL" id="MDR6268673.1"/>
    </source>
</evidence>
<evidence type="ECO:0000256" key="1">
    <source>
        <dbReference type="ARBA" id="ARBA00023015"/>
    </source>
</evidence>
<feature type="domain" description="HTH merR-type" evidence="5">
    <location>
        <begin position="1"/>
        <end position="61"/>
    </location>
</feature>
<evidence type="ECO:0000256" key="4">
    <source>
        <dbReference type="ARBA" id="ARBA00023163"/>
    </source>
</evidence>
<proteinExistence type="predicted"/>
<dbReference type="InterPro" id="IPR047057">
    <property type="entry name" value="MerR_fam"/>
</dbReference>
<evidence type="ECO:0000313" key="7">
    <source>
        <dbReference type="Proteomes" id="UP001185069"/>
    </source>
</evidence>
<keyword evidence="4" id="KW-0804">Transcription</keyword>